<evidence type="ECO:0000256" key="1">
    <source>
        <dbReference type="SAM" id="MobiDB-lite"/>
    </source>
</evidence>
<sequence>MSMAVVTVEAQWAMTTIEATIVGDDDDYSGDNGVNNIDCCCCWISPFRARLFFAINFYFWGDEFVVGSSGFIEEGGGFEVTSTVAVLLEVALTTGVNDGVLNGGSSVIDGGGIEEIEETCNRVEPSSLACEETMERGVAEDVEGISEQDNVPLFDIQNNKQVEHDLEDANEESEDNQHEGDEEEESEDEKVNPVEIFNATAPIVEDGLVDSNYNIVEGDEDVEVLMETAQLNARVYKNHIGQI</sequence>
<dbReference type="Proteomes" id="UP000008311">
    <property type="component" value="Unassembled WGS sequence"/>
</dbReference>
<dbReference type="AlphaFoldDB" id="B9T3R1"/>
<reference evidence="3" key="1">
    <citation type="journal article" date="2010" name="Nat. Biotechnol.">
        <title>Draft genome sequence of the oilseed species Ricinus communis.</title>
        <authorList>
            <person name="Chan A.P."/>
            <person name="Crabtree J."/>
            <person name="Zhao Q."/>
            <person name="Lorenzi H."/>
            <person name="Orvis J."/>
            <person name="Puiu D."/>
            <person name="Melake-Berhan A."/>
            <person name="Jones K.M."/>
            <person name="Redman J."/>
            <person name="Chen G."/>
            <person name="Cahoon E.B."/>
            <person name="Gedil M."/>
            <person name="Stanke M."/>
            <person name="Haas B.J."/>
            <person name="Wortman J.R."/>
            <person name="Fraser-Liggett C.M."/>
            <person name="Ravel J."/>
            <person name="Rabinowicz P.D."/>
        </authorList>
    </citation>
    <scope>NUCLEOTIDE SEQUENCE [LARGE SCALE GENOMIC DNA]</scope>
    <source>
        <strain evidence="3">cv. Hale</strain>
    </source>
</reference>
<accession>B9T3R1</accession>
<organism evidence="2 3">
    <name type="scientific">Ricinus communis</name>
    <name type="common">Castor bean</name>
    <dbReference type="NCBI Taxonomy" id="3988"/>
    <lineage>
        <taxon>Eukaryota</taxon>
        <taxon>Viridiplantae</taxon>
        <taxon>Streptophyta</taxon>
        <taxon>Embryophyta</taxon>
        <taxon>Tracheophyta</taxon>
        <taxon>Spermatophyta</taxon>
        <taxon>Magnoliopsida</taxon>
        <taxon>eudicotyledons</taxon>
        <taxon>Gunneridae</taxon>
        <taxon>Pentapetalae</taxon>
        <taxon>rosids</taxon>
        <taxon>fabids</taxon>
        <taxon>Malpighiales</taxon>
        <taxon>Euphorbiaceae</taxon>
        <taxon>Acalyphoideae</taxon>
        <taxon>Acalypheae</taxon>
        <taxon>Ricinus</taxon>
    </lineage>
</organism>
<evidence type="ECO:0000313" key="2">
    <source>
        <dbReference type="EMBL" id="EEF29509.1"/>
    </source>
</evidence>
<keyword evidence="3" id="KW-1185">Reference proteome</keyword>
<evidence type="ECO:0000313" key="3">
    <source>
        <dbReference type="Proteomes" id="UP000008311"/>
    </source>
</evidence>
<protein>
    <submittedName>
        <fullName evidence="2">Uncharacterized protein</fullName>
    </submittedName>
</protein>
<dbReference type="EMBL" id="EQ974430">
    <property type="protein sequence ID" value="EEF29509.1"/>
    <property type="molecule type" value="Genomic_DNA"/>
</dbReference>
<proteinExistence type="predicted"/>
<dbReference type="InParanoid" id="B9T3R1"/>
<feature type="region of interest" description="Disordered" evidence="1">
    <location>
        <begin position="166"/>
        <end position="193"/>
    </location>
</feature>
<name>B9T3R1_RICCO</name>
<gene>
    <name evidence="2" type="ORF">RCOM_0038600</name>
</gene>
<feature type="compositionally biased region" description="Acidic residues" evidence="1">
    <location>
        <begin position="166"/>
        <end position="188"/>
    </location>
</feature>